<dbReference type="Proteomes" id="UP000547444">
    <property type="component" value="Unassembled WGS sequence"/>
</dbReference>
<dbReference type="EMBL" id="JAANOW010000003">
    <property type="protein sequence ID" value="NIH98043.1"/>
    <property type="molecule type" value="Genomic_DNA"/>
</dbReference>
<accession>A0A7X5U422</accession>
<reference evidence="1 2" key="1">
    <citation type="submission" date="2020-03" db="EMBL/GenBank/DDBJ databases">
        <title>Sequencing the genomes of 1000 actinobacteria strains.</title>
        <authorList>
            <person name="Klenk H.-P."/>
        </authorList>
    </citation>
    <scope>NUCLEOTIDE SEQUENCE [LARGE SCALE GENOMIC DNA]</scope>
    <source>
        <strain evidence="1 2">DSM 44556</strain>
    </source>
</reference>
<gene>
    <name evidence="1" type="ORF">FHU31_005049</name>
</gene>
<dbReference type="InterPro" id="IPR023346">
    <property type="entry name" value="Lysozyme-like_dom_sf"/>
</dbReference>
<protein>
    <submittedName>
        <fullName evidence="1">Putative chitinase</fullName>
    </submittedName>
</protein>
<proteinExistence type="predicted"/>
<dbReference type="Gene3D" id="1.10.530.10">
    <property type="match status" value="1"/>
</dbReference>
<evidence type="ECO:0000313" key="1">
    <source>
        <dbReference type="EMBL" id="NIH98043.1"/>
    </source>
</evidence>
<name>A0A7X5U422_9MYCO</name>
<dbReference type="SUPFAM" id="SSF53955">
    <property type="entry name" value="Lysozyme-like"/>
    <property type="match status" value="1"/>
</dbReference>
<dbReference type="AlphaFoldDB" id="A0A7X5U422"/>
<keyword evidence="2" id="KW-1185">Reference proteome</keyword>
<comment type="caution">
    <text evidence="1">The sequence shown here is derived from an EMBL/GenBank/DDBJ whole genome shotgun (WGS) entry which is preliminary data.</text>
</comment>
<sequence>MAFRTFSGRRFSENGWPYVDEGSCKWFQVAPGVSMQIQEGAPYEVLGAFARDYHEFVEPIFDPDCCCWTPGNSVPSSNHPGGTAYDLRWQSHPFQKRGSFTTAQLRTIQELLDWYEGTVFWAGIDWKKLDRSQGGWGSPIDEMHWQMGYGTYDQAAGRVQPWVSDFIARKIRTDGFSTFRRGGTGGAPTPSVDAAAVLAKAAGIPIAKATEILPEVAAGLRGSQCTSVLRIAMWLAQVGHESDNFEATEEYDKGDGGVTERWIYLGRTWIQLTWKSAYAGFGKWCCDRGLVTDPNVFVNNPRSLAGLQWAGLGAAYYWTETVRTQRKYHTLNEASDAGDVLVATQIINGGTNGLEDTNGRPGRRTRYNRALALGDQLLTLTTQSGDDDFMSALNADEQREVLNLLRVLAKIPYPSRSPLRRLGEGNIDTIAGIGLNEDGNVHVLVSILLGLVGDPNTLDDLAELADADLTKFPDRAGGKALAHRILVFIATINPTVLQGVTA</sequence>
<dbReference type="RefSeq" id="WP_167163398.1">
    <property type="nucleotide sequence ID" value="NZ_JAANOW010000003.1"/>
</dbReference>
<organism evidence="1 2">
    <name type="scientific">Mycolicibacterium fluoranthenivorans</name>
    <dbReference type="NCBI Taxonomy" id="258505"/>
    <lineage>
        <taxon>Bacteria</taxon>
        <taxon>Bacillati</taxon>
        <taxon>Actinomycetota</taxon>
        <taxon>Actinomycetes</taxon>
        <taxon>Mycobacteriales</taxon>
        <taxon>Mycobacteriaceae</taxon>
        <taxon>Mycolicibacterium</taxon>
    </lineage>
</organism>
<evidence type="ECO:0000313" key="2">
    <source>
        <dbReference type="Proteomes" id="UP000547444"/>
    </source>
</evidence>